<dbReference type="PANTHER" id="PTHR47481:SF9">
    <property type="entry name" value="RETROTRANSPOSON GAG DOMAIN-CONTAINING PROTEIN"/>
    <property type="match status" value="1"/>
</dbReference>
<dbReference type="PANTHER" id="PTHR47481">
    <property type="match status" value="1"/>
</dbReference>
<dbReference type="Gene3D" id="3.30.420.10">
    <property type="entry name" value="Ribonuclease H-like superfamily/Ribonuclease H"/>
    <property type="match status" value="1"/>
</dbReference>
<proteinExistence type="predicted"/>
<reference evidence="6" key="1">
    <citation type="submission" date="2018-02" db="EMBL/GenBank/DDBJ databases">
        <authorList>
            <person name="Cohen D.B."/>
            <person name="Kent A.D."/>
        </authorList>
    </citation>
    <scope>NUCLEOTIDE SEQUENCE</scope>
</reference>
<dbReference type="InterPro" id="IPR057670">
    <property type="entry name" value="SH3_retrovirus"/>
</dbReference>
<keyword evidence="2" id="KW-0863">Zinc-finger</keyword>
<feature type="domain" description="CCHC-type" evidence="4">
    <location>
        <begin position="253"/>
        <end position="269"/>
    </location>
</feature>
<dbReference type="EMBL" id="OIVN01004112">
    <property type="protein sequence ID" value="SPD15531.1"/>
    <property type="molecule type" value="Genomic_DNA"/>
</dbReference>
<keyword evidence="1" id="KW-0378">Hydrolase</keyword>
<name>A0A2N9HV51_FAGSY</name>
<keyword evidence="1" id="KW-0645">Protease</keyword>
<organism evidence="6">
    <name type="scientific">Fagus sylvatica</name>
    <name type="common">Beechnut</name>
    <dbReference type="NCBI Taxonomy" id="28930"/>
    <lineage>
        <taxon>Eukaryota</taxon>
        <taxon>Viridiplantae</taxon>
        <taxon>Streptophyta</taxon>
        <taxon>Embryophyta</taxon>
        <taxon>Tracheophyta</taxon>
        <taxon>Spermatophyta</taxon>
        <taxon>Magnoliopsida</taxon>
        <taxon>eudicotyledons</taxon>
        <taxon>Gunneridae</taxon>
        <taxon>Pentapetalae</taxon>
        <taxon>rosids</taxon>
        <taxon>fabids</taxon>
        <taxon>Fagales</taxon>
        <taxon>Fagaceae</taxon>
        <taxon>Fagus</taxon>
    </lineage>
</organism>
<dbReference type="Pfam" id="PF22936">
    <property type="entry name" value="Pol_BBD"/>
    <property type="match status" value="1"/>
</dbReference>
<protein>
    <recommendedName>
        <fullName evidence="7">Integrase catalytic domain-containing protein</fullName>
    </recommendedName>
</protein>
<sequence length="1197" mass="133943">MPQPPSTRNSPLLPFLSGGLNLKRCSLVMISLTLSLVSKNALPLMQRTPLSPKPRTPTGFAKTNSSSTPFLPPPQPLLPHSLLHTKHPYEAWTALTRLYAGKSQTRAMQLKEDLTLSTRGNRTVIEFLQAIKVIADELAIIDHPVSDDELTLYILNGLGLEFREIAAPIRARETSLKFEKIHDLLVGHESYLRRLENQSAATFVPTANYSHRQGGAPGQHKPSPKSSSNRTRSNNGHHRNGSSNSGQRKYRPKCQWCDQVGHTAKNCPKMSLADFTANCAASSQGKNQKWLVDSAASHNMTTDLSNLSINSEYDGTDEVVIGDGLGLPVSHIGSLSLASSNRVFHLRDTLCVPTIQKNLISVHHFTKHNNVYLEFHPTYFLVKDRITGATLLKGECEDGVYPFPEHLPPNSKHSVAYIHERTTTDGWHKRLGHPSSKLSLYFDNGGEYIALKSYLSVHGISHYTTAPKTPQQNGMSERRHRHLVETGLTLLTDAHMPLSYCPYAFQTAAYLINRMPTSTLNNQSPFEKLFKQIPNYLELKQFGCLCYPLTKPYNKHKLEPKAQPCTFVGYSLSQNAYLCLEPNTRRIFHSRHVIFHEGHFPFQKSNPNSPVPIPNPSAAKDSSVPISLPQVLLAPLGNTESPEVGAAVLPSSVNGSSPTPPPFQNNEVRPHRMTTRSMNNIYKPKKSFVVTKHLIPPFLEPTSVTEALTDSRWRDAMFFELTALMRHNTWQLVPPPTDCNIVGCKWVFWIKRHADGSIDRFKARLVAKGFNQRLGLDYKETFSPVVKPITIRIVLTLAVMHGWSLRQLDVNNAFLHRHLIEKVYMKQPPGFRSPEQPNHVCCLTKAIYGLKQAPRAWFSALKQALLEFGFINAKSDSSLFVFHDGSTLAYCLVYVDDLILTGNNSTFVASIINQLGQKFSIKDLGPLHFFLGVGVIPTKEGLFITQHKYIRDILAKTSMDGAKDVTTPFSTSISLKLANGSSSVDSTEYRRVIGALQYLSLTRPDISFAMNKLSQKTSSPALTCFSDADWAGSLDDRKSTSAYLLFLGHTPISWSFKKQRAIARSSTETEYRALATAAAESMWLLSLFQEMKFTLPQPPTLLCDNLGATHLSFNPVQHSRMKHIQIDIHFVRDLVAKKILNVRHVHTTDQLADLLTKPLSKQRTDYLRNKIGLSEGSPFLRGRIKETEEIKQVPTQA</sequence>
<dbReference type="InterPro" id="IPR001878">
    <property type="entry name" value="Znf_CCHC"/>
</dbReference>
<dbReference type="InterPro" id="IPR043502">
    <property type="entry name" value="DNA/RNA_pol_sf"/>
</dbReference>
<dbReference type="InterPro" id="IPR013103">
    <property type="entry name" value="RVT_2"/>
</dbReference>
<evidence type="ECO:0000259" key="5">
    <source>
        <dbReference type="PROSITE" id="PS50994"/>
    </source>
</evidence>
<dbReference type="AlphaFoldDB" id="A0A2N9HV51"/>
<keyword evidence="1" id="KW-0064">Aspartyl protease</keyword>
<evidence type="ECO:0000256" key="2">
    <source>
        <dbReference type="PROSITE-ProRule" id="PRU00047"/>
    </source>
</evidence>
<dbReference type="GO" id="GO:0008270">
    <property type="term" value="F:zinc ion binding"/>
    <property type="evidence" value="ECO:0007669"/>
    <property type="project" value="UniProtKB-KW"/>
</dbReference>
<feature type="region of interest" description="Disordered" evidence="3">
    <location>
        <begin position="208"/>
        <end position="250"/>
    </location>
</feature>
<accession>A0A2N9HV51</accession>
<keyword evidence="2" id="KW-0479">Metal-binding</keyword>
<dbReference type="SUPFAM" id="SSF56672">
    <property type="entry name" value="DNA/RNA polymerases"/>
    <property type="match status" value="1"/>
</dbReference>
<dbReference type="InterPro" id="IPR036875">
    <property type="entry name" value="Znf_CCHC_sf"/>
</dbReference>
<feature type="region of interest" description="Disordered" evidence="3">
    <location>
        <begin position="46"/>
        <end position="72"/>
    </location>
</feature>
<dbReference type="GO" id="GO:0004190">
    <property type="term" value="F:aspartic-type endopeptidase activity"/>
    <property type="evidence" value="ECO:0007669"/>
    <property type="project" value="UniProtKB-KW"/>
</dbReference>
<dbReference type="PROSITE" id="PS50158">
    <property type="entry name" value="ZF_CCHC"/>
    <property type="match status" value="1"/>
</dbReference>
<evidence type="ECO:0000256" key="3">
    <source>
        <dbReference type="SAM" id="MobiDB-lite"/>
    </source>
</evidence>
<dbReference type="InterPro" id="IPR001584">
    <property type="entry name" value="Integrase_cat-core"/>
</dbReference>
<gene>
    <name evidence="6" type="ORF">FSB_LOCUS43413</name>
</gene>
<dbReference type="CDD" id="cd09272">
    <property type="entry name" value="RNase_HI_RT_Ty1"/>
    <property type="match status" value="1"/>
</dbReference>
<dbReference type="SUPFAM" id="SSF57756">
    <property type="entry name" value="Retrovirus zinc finger-like domains"/>
    <property type="match status" value="1"/>
</dbReference>
<keyword evidence="2" id="KW-0862">Zinc</keyword>
<evidence type="ECO:0000256" key="1">
    <source>
        <dbReference type="ARBA" id="ARBA00022750"/>
    </source>
</evidence>
<evidence type="ECO:0008006" key="7">
    <source>
        <dbReference type="Google" id="ProtNLM"/>
    </source>
</evidence>
<dbReference type="InterPro" id="IPR012337">
    <property type="entry name" value="RNaseH-like_sf"/>
</dbReference>
<dbReference type="GO" id="GO:0003676">
    <property type="term" value="F:nucleic acid binding"/>
    <property type="evidence" value="ECO:0007669"/>
    <property type="project" value="InterPro"/>
</dbReference>
<evidence type="ECO:0000259" key="4">
    <source>
        <dbReference type="PROSITE" id="PS50158"/>
    </source>
</evidence>
<dbReference type="InterPro" id="IPR054722">
    <property type="entry name" value="PolX-like_BBD"/>
</dbReference>
<evidence type="ECO:0000313" key="6">
    <source>
        <dbReference type="EMBL" id="SPD15531.1"/>
    </source>
</evidence>
<dbReference type="GO" id="GO:0015074">
    <property type="term" value="P:DNA integration"/>
    <property type="evidence" value="ECO:0007669"/>
    <property type="project" value="InterPro"/>
</dbReference>
<feature type="domain" description="Integrase catalytic" evidence="5">
    <location>
        <begin position="439"/>
        <end position="533"/>
    </location>
</feature>
<dbReference type="PROSITE" id="PS50994">
    <property type="entry name" value="INTEGRASE"/>
    <property type="match status" value="1"/>
</dbReference>
<dbReference type="Pfam" id="PF25597">
    <property type="entry name" value="SH3_retrovirus"/>
    <property type="match status" value="1"/>
</dbReference>
<dbReference type="InterPro" id="IPR036397">
    <property type="entry name" value="RNaseH_sf"/>
</dbReference>
<dbReference type="Pfam" id="PF07727">
    <property type="entry name" value="RVT_2"/>
    <property type="match status" value="1"/>
</dbReference>
<dbReference type="Pfam" id="PF14223">
    <property type="entry name" value="Retrotran_gag_2"/>
    <property type="match status" value="1"/>
</dbReference>
<dbReference type="SUPFAM" id="SSF53098">
    <property type="entry name" value="Ribonuclease H-like"/>
    <property type="match status" value="1"/>
</dbReference>